<dbReference type="Proteomes" id="UP001457282">
    <property type="component" value="Unassembled WGS sequence"/>
</dbReference>
<accession>A0AAW1XRB5</accession>
<evidence type="ECO:0000256" key="3">
    <source>
        <dbReference type="ARBA" id="ARBA00022801"/>
    </source>
</evidence>
<dbReference type="PROSITE" id="PS50600">
    <property type="entry name" value="ULP_PROTEASE"/>
    <property type="match status" value="1"/>
</dbReference>
<evidence type="ECO:0000256" key="4">
    <source>
        <dbReference type="SAM" id="MobiDB-lite"/>
    </source>
</evidence>
<protein>
    <recommendedName>
        <fullName evidence="5">Ubiquitin-like protease family profile domain-containing protein</fullName>
    </recommendedName>
</protein>
<dbReference type="GO" id="GO:0006508">
    <property type="term" value="P:proteolysis"/>
    <property type="evidence" value="ECO:0007669"/>
    <property type="project" value="UniProtKB-KW"/>
</dbReference>
<gene>
    <name evidence="6" type="ORF">M0R45_015613</name>
</gene>
<evidence type="ECO:0000313" key="7">
    <source>
        <dbReference type="Proteomes" id="UP001457282"/>
    </source>
</evidence>
<feature type="compositionally biased region" description="Basic and acidic residues" evidence="4">
    <location>
        <begin position="67"/>
        <end position="88"/>
    </location>
</feature>
<feature type="domain" description="Ubiquitin-like protease family profile" evidence="5">
    <location>
        <begin position="629"/>
        <end position="811"/>
    </location>
</feature>
<evidence type="ECO:0000256" key="1">
    <source>
        <dbReference type="ARBA" id="ARBA00005234"/>
    </source>
</evidence>
<dbReference type="GO" id="GO:0008234">
    <property type="term" value="F:cysteine-type peptidase activity"/>
    <property type="evidence" value="ECO:0007669"/>
    <property type="project" value="InterPro"/>
</dbReference>
<dbReference type="AlphaFoldDB" id="A0AAW1XRB5"/>
<feature type="region of interest" description="Disordered" evidence="4">
    <location>
        <begin position="25"/>
        <end position="91"/>
    </location>
</feature>
<proteinExistence type="inferred from homology"/>
<sequence>MSSNYGFHGYLLCLSQMGWDRQVGTAEGRSNEGTIIKGTTDAKQPLKGSCGSGKPSEWTTKSWGSDGHGEVHKDGSRDRIDDRKRSTEPGRNSIITLCSPNDFHKTVVNLPECKVAAINDMGFGSLLRIGCPTLIEPICKMMVDNIDMENSSVLVHGLSFSLTPFKFAKTIGLAEGGYPVHIPPTISWSGKGWLQDVVCDKEGRILVSKLKDIVRHRPEVDDVFRIAFGLFVLTTILCPGNTDPVDERLVLLLMSTGEICKKDWPTFALNFLLQGVSEQRTDNNGIISGCIFFLQLMYFDIVGEGCIYVDKSIASIEAWGSLDVKELVATVQLFGGYESRSVPIKRAKRTDEEAIALQNVGIVATGVDRALREELWGVKLELASVKRDMGSVNAEVGNMHPELYGLRMTVESLVKSLAEFQEQCASIAMTRLKESGLIQTNEQFGHFKTIRKICNVRPIGPDYNSHSYGDGGILEDRRDDLQGEGPKMASGKCGLFSNCYKVVSVEGHSESHKAGSAMSACSSSPSGPPQRQTRQLMKDSLPITTRVKPHHARALFNYASNQGCRQALTEEGYVELNTNIGQNMHVAGPYKLKIALPESDVWLINFIFLGGNNFTSEEGRRVVTANRDAILYRDEISCLAPTVYVNSFVINFFSDYLNEDRSPFWFLPTIFSEQANTVAWTGTFEDWIEYTRTVCKLGRFCGRIGVCQRIFVPLHEGDCGGHWYLMVVHPMRRIAEIWDSSPTVESFNSRLAAGRSALRHLDDVFDEEHVDFLHQPSMLFGDFNIVVPDNVPFQPNGFDCGIYIIQNMQYYGTNWWAEYDSEEQRSTLLLQCVKPPVNERYDELIPPQHQPHCSAQPAIDVEGDDIVMRVNKGKKGNMGAKSNGQGVRRHT</sequence>
<dbReference type="Pfam" id="PF02902">
    <property type="entry name" value="Peptidase_C48"/>
    <property type="match status" value="1"/>
</dbReference>
<organism evidence="6 7">
    <name type="scientific">Rubus argutus</name>
    <name type="common">Southern blackberry</name>
    <dbReference type="NCBI Taxonomy" id="59490"/>
    <lineage>
        <taxon>Eukaryota</taxon>
        <taxon>Viridiplantae</taxon>
        <taxon>Streptophyta</taxon>
        <taxon>Embryophyta</taxon>
        <taxon>Tracheophyta</taxon>
        <taxon>Spermatophyta</taxon>
        <taxon>Magnoliopsida</taxon>
        <taxon>eudicotyledons</taxon>
        <taxon>Gunneridae</taxon>
        <taxon>Pentapetalae</taxon>
        <taxon>rosids</taxon>
        <taxon>fabids</taxon>
        <taxon>Rosales</taxon>
        <taxon>Rosaceae</taxon>
        <taxon>Rosoideae</taxon>
        <taxon>Rosoideae incertae sedis</taxon>
        <taxon>Rubus</taxon>
    </lineage>
</organism>
<reference evidence="6 7" key="1">
    <citation type="journal article" date="2023" name="G3 (Bethesda)">
        <title>A chromosome-length genome assembly and annotation of blackberry (Rubus argutus, cv. 'Hillquist').</title>
        <authorList>
            <person name="Bruna T."/>
            <person name="Aryal R."/>
            <person name="Dudchenko O."/>
            <person name="Sargent D.J."/>
            <person name="Mead D."/>
            <person name="Buti M."/>
            <person name="Cavallini A."/>
            <person name="Hytonen T."/>
            <person name="Andres J."/>
            <person name="Pham M."/>
            <person name="Weisz D."/>
            <person name="Mascagni F."/>
            <person name="Usai G."/>
            <person name="Natali L."/>
            <person name="Bassil N."/>
            <person name="Fernandez G.E."/>
            <person name="Lomsadze A."/>
            <person name="Armour M."/>
            <person name="Olukolu B."/>
            <person name="Poorten T."/>
            <person name="Britton C."/>
            <person name="Davik J."/>
            <person name="Ashrafi H."/>
            <person name="Aiden E.L."/>
            <person name="Borodovsky M."/>
            <person name="Worthington M."/>
        </authorList>
    </citation>
    <scope>NUCLEOTIDE SEQUENCE [LARGE SCALE GENOMIC DNA]</scope>
    <source>
        <strain evidence="6">PI 553951</strain>
    </source>
</reference>
<feature type="region of interest" description="Disordered" evidence="4">
    <location>
        <begin position="515"/>
        <end position="534"/>
    </location>
</feature>
<keyword evidence="3" id="KW-0378">Hydrolase</keyword>
<feature type="compositionally biased region" description="Low complexity" evidence="4">
    <location>
        <begin position="515"/>
        <end position="525"/>
    </location>
</feature>
<evidence type="ECO:0000259" key="5">
    <source>
        <dbReference type="PROSITE" id="PS50600"/>
    </source>
</evidence>
<dbReference type="PANTHER" id="PTHR34835">
    <property type="entry name" value="OS07G0283600 PROTEIN-RELATED"/>
    <property type="match status" value="1"/>
</dbReference>
<dbReference type="InterPro" id="IPR003653">
    <property type="entry name" value="Peptidase_C48_C"/>
</dbReference>
<dbReference type="EMBL" id="JBEDUW010000003">
    <property type="protein sequence ID" value="KAK9938901.1"/>
    <property type="molecule type" value="Genomic_DNA"/>
</dbReference>
<name>A0AAW1XRB5_RUBAR</name>
<evidence type="ECO:0000256" key="2">
    <source>
        <dbReference type="ARBA" id="ARBA00022670"/>
    </source>
</evidence>
<dbReference type="SUPFAM" id="SSF54001">
    <property type="entry name" value="Cysteine proteinases"/>
    <property type="match status" value="1"/>
</dbReference>
<comment type="similarity">
    <text evidence="1">Belongs to the peptidase C48 family.</text>
</comment>
<dbReference type="Gene3D" id="3.40.395.10">
    <property type="entry name" value="Adenoviral Proteinase, Chain A"/>
    <property type="match status" value="1"/>
</dbReference>
<comment type="caution">
    <text evidence="6">The sequence shown here is derived from an EMBL/GenBank/DDBJ whole genome shotgun (WGS) entry which is preliminary data.</text>
</comment>
<keyword evidence="2" id="KW-0645">Protease</keyword>
<keyword evidence="7" id="KW-1185">Reference proteome</keyword>
<evidence type="ECO:0000313" key="6">
    <source>
        <dbReference type="EMBL" id="KAK9938901.1"/>
    </source>
</evidence>
<dbReference type="PANTHER" id="PTHR34835:SF34">
    <property type="entry name" value="OS08G0555500 PROTEIN"/>
    <property type="match status" value="1"/>
</dbReference>
<dbReference type="InterPro" id="IPR038765">
    <property type="entry name" value="Papain-like_cys_pep_sf"/>
</dbReference>